<dbReference type="InterPro" id="IPR004358">
    <property type="entry name" value="Sig_transdc_His_kin-like_C"/>
</dbReference>
<feature type="transmembrane region" description="Helical" evidence="9">
    <location>
        <begin position="37"/>
        <end position="58"/>
    </location>
</feature>
<evidence type="ECO:0000256" key="7">
    <source>
        <dbReference type="ARBA" id="ARBA00022840"/>
    </source>
</evidence>
<dbReference type="SMART" id="SM00387">
    <property type="entry name" value="HATPase_c"/>
    <property type="match status" value="1"/>
</dbReference>
<protein>
    <recommendedName>
        <fullName evidence="2">histidine kinase</fullName>
        <ecNumber evidence="2">2.7.13.3</ecNumber>
    </recommendedName>
</protein>
<keyword evidence="8" id="KW-0902">Two-component regulatory system</keyword>
<name>A0ABT6X6S0_9BURK</name>
<proteinExistence type="predicted"/>
<evidence type="ECO:0000313" key="11">
    <source>
        <dbReference type="EMBL" id="MDI9233802.1"/>
    </source>
</evidence>
<feature type="transmembrane region" description="Helical" evidence="9">
    <location>
        <begin position="95"/>
        <end position="115"/>
    </location>
</feature>
<evidence type="ECO:0000256" key="8">
    <source>
        <dbReference type="ARBA" id="ARBA00023012"/>
    </source>
</evidence>
<dbReference type="RefSeq" id="WP_283224195.1">
    <property type="nucleotide sequence ID" value="NZ_JASGBH010000005.1"/>
</dbReference>
<dbReference type="GO" id="GO:0005524">
    <property type="term" value="F:ATP binding"/>
    <property type="evidence" value="ECO:0007669"/>
    <property type="project" value="UniProtKB-KW"/>
</dbReference>
<keyword evidence="7 11" id="KW-0067">ATP-binding</keyword>
<feature type="domain" description="Histidine kinase" evidence="10">
    <location>
        <begin position="266"/>
        <end position="488"/>
    </location>
</feature>
<keyword evidence="9" id="KW-0812">Transmembrane</keyword>
<keyword evidence="9" id="KW-0472">Membrane</keyword>
<dbReference type="InterPro" id="IPR003594">
    <property type="entry name" value="HATPase_dom"/>
</dbReference>
<feature type="transmembrane region" description="Helical" evidence="9">
    <location>
        <begin position="6"/>
        <end position="25"/>
    </location>
</feature>
<organism evidence="11 12">
    <name type="scientific">Limnohabitans lacus</name>
    <dbReference type="NCBI Taxonomy" id="3045173"/>
    <lineage>
        <taxon>Bacteria</taxon>
        <taxon>Pseudomonadati</taxon>
        <taxon>Pseudomonadota</taxon>
        <taxon>Betaproteobacteria</taxon>
        <taxon>Burkholderiales</taxon>
        <taxon>Comamonadaceae</taxon>
        <taxon>Limnohabitans</taxon>
    </lineage>
</organism>
<dbReference type="InterPro" id="IPR005467">
    <property type="entry name" value="His_kinase_dom"/>
</dbReference>
<dbReference type="PANTHER" id="PTHR43065:SF10">
    <property type="entry name" value="PEROXIDE STRESS-ACTIVATED HISTIDINE KINASE MAK3"/>
    <property type="match status" value="1"/>
</dbReference>
<keyword evidence="12" id="KW-1185">Reference proteome</keyword>
<dbReference type="PROSITE" id="PS50109">
    <property type="entry name" value="HIS_KIN"/>
    <property type="match status" value="1"/>
</dbReference>
<feature type="transmembrane region" description="Helical" evidence="9">
    <location>
        <begin position="151"/>
        <end position="170"/>
    </location>
</feature>
<dbReference type="PRINTS" id="PR00344">
    <property type="entry name" value="BCTRLSENSOR"/>
</dbReference>
<dbReference type="PANTHER" id="PTHR43065">
    <property type="entry name" value="SENSOR HISTIDINE KINASE"/>
    <property type="match status" value="1"/>
</dbReference>
<dbReference type="Proteomes" id="UP001431902">
    <property type="component" value="Unassembled WGS sequence"/>
</dbReference>
<accession>A0ABT6X6S0</accession>
<evidence type="ECO:0000259" key="10">
    <source>
        <dbReference type="PROSITE" id="PS50109"/>
    </source>
</evidence>
<dbReference type="Pfam" id="PF02518">
    <property type="entry name" value="HATPase_c"/>
    <property type="match status" value="1"/>
</dbReference>
<evidence type="ECO:0000256" key="3">
    <source>
        <dbReference type="ARBA" id="ARBA00022553"/>
    </source>
</evidence>
<keyword evidence="9" id="KW-1133">Transmembrane helix</keyword>
<sequence length="495" mass="54878">MHPAHELLILLVLILHIALPLAAWIMLTGYRDTPTRFWLTGISLYCAGVIMAAFNTAAYSHAKFILQALLFIAALLLMLEALLRDLKKTERSPQVLWLALLVGGIYFSFIAFNGLYQTAGLMSISAMFLAFGLTAMNITRQLIQRDRSQSMWLITLALALMVSGHVLRLSKMAMGASPSQFQVISYTWNSNYLFLTTVITMILISFGYWGYVLDKMGQKNQRMQAQKLAAEMLTQESQALLQEREHLLMVNARVSAISSLSSFSAMLVHDISQPLQALEFGLHDLQSQATPDQTADRLLENIHELQHLSSKAGEMVSHLRQLMGKGQEQVSAIGPDECLTAILPILKGEAKQRGIALNYCAQLPAQPQVMANAVMLQRILFNSVGNALDAFQGLDRKDPTIDIEIHEQMEDQAPGVLLKIMDNGPGFSLEMLSQLDKPIPSSKPHGLGLGLLLMQSMVRMWGGHTRIGNRPSTQGPGGLIQIWLRAEPIENSHRI</sequence>
<dbReference type="Gene3D" id="3.30.565.10">
    <property type="entry name" value="Histidine kinase-like ATPase, C-terminal domain"/>
    <property type="match status" value="1"/>
</dbReference>
<evidence type="ECO:0000256" key="1">
    <source>
        <dbReference type="ARBA" id="ARBA00000085"/>
    </source>
</evidence>
<keyword evidence="5" id="KW-0547">Nucleotide-binding</keyword>
<feature type="transmembrane region" description="Helical" evidence="9">
    <location>
        <begin position="121"/>
        <end position="139"/>
    </location>
</feature>
<keyword evidence="3" id="KW-0597">Phosphoprotein</keyword>
<evidence type="ECO:0000256" key="9">
    <source>
        <dbReference type="SAM" id="Phobius"/>
    </source>
</evidence>
<dbReference type="SUPFAM" id="SSF55874">
    <property type="entry name" value="ATPase domain of HSP90 chaperone/DNA topoisomerase II/histidine kinase"/>
    <property type="match status" value="1"/>
</dbReference>
<evidence type="ECO:0000256" key="6">
    <source>
        <dbReference type="ARBA" id="ARBA00022777"/>
    </source>
</evidence>
<comment type="catalytic activity">
    <reaction evidence="1">
        <text>ATP + protein L-histidine = ADP + protein N-phospho-L-histidine.</text>
        <dbReference type="EC" id="2.7.13.3"/>
    </reaction>
</comment>
<evidence type="ECO:0000256" key="4">
    <source>
        <dbReference type="ARBA" id="ARBA00022679"/>
    </source>
</evidence>
<dbReference type="InterPro" id="IPR036890">
    <property type="entry name" value="HATPase_C_sf"/>
</dbReference>
<keyword evidence="6" id="KW-0418">Kinase</keyword>
<feature type="transmembrane region" description="Helical" evidence="9">
    <location>
        <begin position="190"/>
        <end position="213"/>
    </location>
</feature>
<dbReference type="EMBL" id="JASGBH010000005">
    <property type="protein sequence ID" value="MDI9233802.1"/>
    <property type="molecule type" value="Genomic_DNA"/>
</dbReference>
<feature type="transmembrane region" description="Helical" evidence="9">
    <location>
        <begin position="64"/>
        <end position="83"/>
    </location>
</feature>
<reference evidence="11" key="1">
    <citation type="submission" date="2023-05" db="EMBL/GenBank/DDBJ databases">
        <title>Limnohabitans sp. strain HM2-2 Genome sequencing and assembly.</title>
        <authorList>
            <person name="Jung Y."/>
        </authorList>
    </citation>
    <scope>NUCLEOTIDE SEQUENCE</scope>
    <source>
        <strain evidence="11">HM2-2</strain>
    </source>
</reference>
<evidence type="ECO:0000313" key="12">
    <source>
        <dbReference type="Proteomes" id="UP001431902"/>
    </source>
</evidence>
<evidence type="ECO:0000256" key="2">
    <source>
        <dbReference type="ARBA" id="ARBA00012438"/>
    </source>
</evidence>
<gene>
    <name evidence="11" type="ORF">QLQ16_08135</name>
</gene>
<dbReference type="EC" id="2.7.13.3" evidence="2"/>
<keyword evidence="4" id="KW-0808">Transferase</keyword>
<evidence type="ECO:0000256" key="5">
    <source>
        <dbReference type="ARBA" id="ARBA00022741"/>
    </source>
</evidence>
<comment type="caution">
    <text evidence="11">The sequence shown here is derived from an EMBL/GenBank/DDBJ whole genome shotgun (WGS) entry which is preliminary data.</text>
</comment>